<dbReference type="RefSeq" id="WP_326617285.1">
    <property type="nucleotide sequence ID" value="NZ_CP109106.1"/>
</dbReference>
<dbReference type="EMBL" id="CP109106">
    <property type="protein sequence ID" value="WSB67912.1"/>
    <property type="molecule type" value="Genomic_DNA"/>
</dbReference>
<name>A0ABZ1FC43_9ACTN</name>
<keyword evidence="1" id="KW-1133">Transmembrane helix</keyword>
<accession>A0ABZ1FC43</accession>
<reference evidence="2 3" key="1">
    <citation type="submission" date="2022-10" db="EMBL/GenBank/DDBJ databases">
        <title>The complete genomes of actinobacterial strains from the NBC collection.</title>
        <authorList>
            <person name="Joergensen T.S."/>
            <person name="Alvarez Arevalo M."/>
            <person name="Sterndorff E.B."/>
            <person name="Faurdal D."/>
            <person name="Vuksanovic O."/>
            <person name="Mourched A.-S."/>
            <person name="Charusanti P."/>
            <person name="Shaw S."/>
            <person name="Blin K."/>
            <person name="Weber T."/>
        </authorList>
    </citation>
    <scope>NUCLEOTIDE SEQUENCE [LARGE SCALE GENOMIC DNA]</scope>
    <source>
        <strain evidence="2 3">NBC 01774</strain>
    </source>
</reference>
<evidence type="ECO:0000313" key="3">
    <source>
        <dbReference type="Proteomes" id="UP001344251"/>
    </source>
</evidence>
<keyword evidence="1" id="KW-0472">Membrane</keyword>
<keyword evidence="3" id="KW-1185">Reference proteome</keyword>
<keyword evidence="1" id="KW-0812">Transmembrane</keyword>
<proteinExistence type="predicted"/>
<feature type="transmembrane region" description="Helical" evidence="1">
    <location>
        <begin position="16"/>
        <end position="39"/>
    </location>
</feature>
<evidence type="ECO:0000313" key="2">
    <source>
        <dbReference type="EMBL" id="WSB67912.1"/>
    </source>
</evidence>
<dbReference type="Proteomes" id="UP001344251">
    <property type="component" value="Chromosome"/>
</dbReference>
<evidence type="ECO:0000256" key="1">
    <source>
        <dbReference type="SAM" id="Phobius"/>
    </source>
</evidence>
<organism evidence="2 3">
    <name type="scientific">Streptomyces decoyicus</name>
    <dbReference type="NCBI Taxonomy" id="249567"/>
    <lineage>
        <taxon>Bacteria</taxon>
        <taxon>Bacillati</taxon>
        <taxon>Actinomycetota</taxon>
        <taxon>Actinomycetes</taxon>
        <taxon>Kitasatosporales</taxon>
        <taxon>Streptomycetaceae</taxon>
        <taxon>Streptomyces</taxon>
    </lineage>
</organism>
<gene>
    <name evidence="2" type="ORF">OG863_08050</name>
</gene>
<protein>
    <submittedName>
        <fullName evidence="2">Uncharacterized protein</fullName>
    </submittedName>
</protein>
<sequence>MSNDTTRLYGLVGVEVIGVEAGVIPAVGFVFVADAASIVSRGLR</sequence>